<dbReference type="STRING" id="683228.GA0070617_1817"/>
<organism evidence="2 3">
    <name type="scientific">Micromonospora yangpuensis</name>
    <dbReference type="NCBI Taxonomy" id="683228"/>
    <lineage>
        <taxon>Bacteria</taxon>
        <taxon>Bacillati</taxon>
        <taxon>Actinomycetota</taxon>
        <taxon>Actinomycetes</taxon>
        <taxon>Micromonosporales</taxon>
        <taxon>Micromonosporaceae</taxon>
        <taxon>Micromonospora</taxon>
    </lineage>
</organism>
<protein>
    <recommendedName>
        <fullName evidence="1">DUF397 domain-containing protein</fullName>
    </recommendedName>
</protein>
<feature type="domain" description="DUF397" evidence="1">
    <location>
        <begin position="11"/>
        <end position="62"/>
    </location>
</feature>
<reference evidence="2 3" key="1">
    <citation type="submission" date="2016-06" db="EMBL/GenBank/DDBJ databases">
        <authorList>
            <person name="Kjaerup R.B."/>
            <person name="Dalgaard T.S."/>
            <person name="Juul-Madsen H.R."/>
        </authorList>
    </citation>
    <scope>NUCLEOTIDE SEQUENCE [LARGE SCALE GENOMIC DNA]</scope>
    <source>
        <strain evidence="2 3">DSM 45577</strain>
    </source>
</reference>
<keyword evidence="3" id="KW-1185">Reference proteome</keyword>
<dbReference type="AlphaFoldDB" id="A0A1C6UC62"/>
<evidence type="ECO:0000259" key="1">
    <source>
        <dbReference type="Pfam" id="PF04149"/>
    </source>
</evidence>
<dbReference type="EMBL" id="FMIA01000002">
    <property type="protein sequence ID" value="SCL51558.1"/>
    <property type="molecule type" value="Genomic_DNA"/>
</dbReference>
<dbReference type="RefSeq" id="WP_217628779.1">
    <property type="nucleotide sequence ID" value="NZ_BMMJ01000019.1"/>
</dbReference>
<dbReference type="Pfam" id="PF04149">
    <property type="entry name" value="DUF397"/>
    <property type="match status" value="1"/>
</dbReference>
<sequence length="68" mass="7584">MTLPPTPLDQGWFKSTRSSDNANCVEVRFTGDTVGVRDSKDRNGPTLAFDDTTWTTFVHTLKTEAPRP</sequence>
<name>A0A1C6UC62_9ACTN</name>
<dbReference type="InterPro" id="IPR007278">
    <property type="entry name" value="DUF397"/>
</dbReference>
<evidence type="ECO:0000313" key="3">
    <source>
        <dbReference type="Proteomes" id="UP000198937"/>
    </source>
</evidence>
<proteinExistence type="predicted"/>
<dbReference type="Proteomes" id="UP000198937">
    <property type="component" value="Unassembled WGS sequence"/>
</dbReference>
<evidence type="ECO:0000313" key="2">
    <source>
        <dbReference type="EMBL" id="SCL51558.1"/>
    </source>
</evidence>
<gene>
    <name evidence="2" type="ORF">GA0070617_1817</name>
</gene>
<accession>A0A1C6UC62</accession>